<sequence length="138" mass="15564">MSSITPQVLLPLVADLAPPERCASAISTVFAGLLLGVLIARVIAGIITDCVTWRVVYYFANHRPRRDVPLDPGLSYKRTEERNALRRNSLFDGQVRRNGAHSYPGMLDQHRVECYVLQLLDNPHIPAWRGTVQLFDVR</sequence>
<keyword evidence="1" id="KW-0812">Transmembrane</keyword>
<dbReference type="EMBL" id="KN880479">
    <property type="protein sequence ID" value="KIY69722.1"/>
    <property type="molecule type" value="Genomic_DNA"/>
</dbReference>
<proteinExistence type="predicted"/>
<dbReference type="AlphaFoldDB" id="A0A0D7BGW9"/>
<evidence type="ECO:0000313" key="3">
    <source>
        <dbReference type="Proteomes" id="UP000054007"/>
    </source>
</evidence>
<dbReference type="STRING" id="1314674.A0A0D7BGW9"/>
<keyword evidence="3" id="KW-1185">Reference proteome</keyword>
<dbReference type="InterPro" id="IPR036259">
    <property type="entry name" value="MFS_trans_sf"/>
</dbReference>
<feature type="transmembrane region" description="Helical" evidence="1">
    <location>
        <begin position="32"/>
        <end position="56"/>
    </location>
</feature>
<dbReference type="Proteomes" id="UP000054007">
    <property type="component" value="Unassembled WGS sequence"/>
</dbReference>
<evidence type="ECO:0000313" key="2">
    <source>
        <dbReference type="EMBL" id="KIY69722.1"/>
    </source>
</evidence>
<organism evidence="2 3">
    <name type="scientific">Cylindrobasidium torrendii FP15055 ss-10</name>
    <dbReference type="NCBI Taxonomy" id="1314674"/>
    <lineage>
        <taxon>Eukaryota</taxon>
        <taxon>Fungi</taxon>
        <taxon>Dikarya</taxon>
        <taxon>Basidiomycota</taxon>
        <taxon>Agaricomycotina</taxon>
        <taxon>Agaricomycetes</taxon>
        <taxon>Agaricomycetidae</taxon>
        <taxon>Agaricales</taxon>
        <taxon>Marasmiineae</taxon>
        <taxon>Physalacriaceae</taxon>
        <taxon>Cylindrobasidium</taxon>
    </lineage>
</organism>
<dbReference type="SUPFAM" id="SSF103473">
    <property type="entry name" value="MFS general substrate transporter"/>
    <property type="match status" value="1"/>
</dbReference>
<dbReference type="PANTHER" id="PTHR42910:SF1">
    <property type="entry name" value="MAJOR FACILITATOR SUPERFAMILY (MFS) PROFILE DOMAIN-CONTAINING PROTEIN"/>
    <property type="match status" value="1"/>
</dbReference>
<protein>
    <submittedName>
        <fullName evidence="2">Uncharacterized protein</fullName>
    </submittedName>
</protein>
<keyword evidence="1" id="KW-0472">Membrane</keyword>
<dbReference type="PANTHER" id="PTHR42910">
    <property type="entry name" value="TRANSPORTER SCO4007-RELATED"/>
    <property type="match status" value="1"/>
</dbReference>
<dbReference type="OrthoDB" id="2105912at2759"/>
<keyword evidence="1" id="KW-1133">Transmembrane helix</keyword>
<dbReference type="Gene3D" id="1.20.1720.10">
    <property type="entry name" value="Multidrug resistance protein D"/>
    <property type="match status" value="1"/>
</dbReference>
<gene>
    <name evidence="2" type="ORF">CYLTODRAFT_477720</name>
</gene>
<accession>A0A0D7BGW9</accession>
<feature type="non-terminal residue" evidence="2">
    <location>
        <position position="138"/>
    </location>
</feature>
<reference evidence="2 3" key="1">
    <citation type="journal article" date="2015" name="Fungal Genet. Biol.">
        <title>Evolution of novel wood decay mechanisms in Agaricales revealed by the genome sequences of Fistulina hepatica and Cylindrobasidium torrendii.</title>
        <authorList>
            <person name="Floudas D."/>
            <person name="Held B.W."/>
            <person name="Riley R."/>
            <person name="Nagy L.G."/>
            <person name="Koehler G."/>
            <person name="Ransdell A.S."/>
            <person name="Younus H."/>
            <person name="Chow J."/>
            <person name="Chiniquy J."/>
            <person name="Lipzen A."/>
            <person name="Tritt A."/>
            <person name="Sun H."/>
            <person name="Haridas S."/>
            <person name="LaButti K."/>
            <person name="Ohm R.A."/>
            <person name="Kues U."/>
            <person name="Blanchette R.A."/>
            <person name="Grigoriev I.V."/>
            <person name="Minto R.E."/>
            <person name="Hibbett D.S."/>
        </authorList>
    </citation>
    <scope>NUCLEOTIDE SEQUENCE [LARGE SCALE GENOMIC DNA]</scope>
    <source>
        <strain evidence="2 3">FP15055 ss-10</strain>
    </source>
</reference>
<evidence type="ECO:0000256" key="1">
    <source>
        <dbReference type="SAM" id="Phobius"/>
    </source>
</evidence>
<name>A0A0D7BGW9_9AGAR</name>